<gene>
    <name evidence="2" type="ORF">CTheo_7099</name>
</gene>
<dbReference type="Proteomes" id="UP000383932">
    <property type="component" value="Unassembled WGS sequence"/>
</dbReference>
<dbReference type="EMBL" id="SSOP01000267">
    <property type="protein sequence ID" value="KAB5589459.1"/>
    <property type="molecule type" value="Genomic_DNA"/>
</dbReference>
<organism evidence="2 3">
    <name type="scientific">Ceratobasidium theobromae</name>
    <dbReference type="NCBI Taxonomy" id="1582974"/>
    <lineage>
        <taxon>Eukaryota</taxon>
        <taxon>Fungi</taxon>
        <taxon>Dikarya</taxon>
        <taxon>Basidiomycota</taxon>
        <taxon>Agaricomycotina</taxon>
        <taxon>Agaricomycetes</taxon>
        <taxon>Cantharellales</taxon>
        <taxon>Ceratobasidiaceae</taxon>
        <taxon>Ceratobasidium</taxon>
    </lineage>
</organism>
<keyword evidence="3" id="KW-1185">Reference proteome</keyword>
<sequence length="547" mass="59905">MPGPISQEKIQEHTSLINALNALDYVPAAQEDNDARLAVLNAEIGLIQQEVEILGKKTKSEYKDLHRAKSPTRQFFLWLQQGEGAVNQLLTKENKEYLEAFQAEHGAREKQVVLLQEKHERETVKADLTNKQRVLEDAKKKIQALYEGLFTGPTPDYPEEEAAERQFLRAESNYYHAQLYFNKHSTALALLIKARLKIRTCVTQVVEALTATENIKKSGFFSTINERSVQSKSLLGAFTDAANAHILLWDADLSIGSRVYRDMVPSGIIPSGEHSGQCFIRVLNECLRKLQEVHTCLVCETTEGYRRLNEQHETIRQCAVDLRTARKELVDIRCQIMIGLTNPATLEAHTRISAPNAHEIGDSELPVYFDTKNSTGIPTTDPRGKVSIGVPSYEESHTHIKAVEGSGVELPGSSSQGTTSTPPAYIPQASIPTHTPRAVGGFRVSPTSTNGLAHCPSLKLKIPEPQGGGSPSPTTPVAGPSTSGTQPCSNSWSLNPYAAEIVRRASRDNIGLMVPGDHPGNNPFLSPLSEGIDINDIPQPEDASSSG</sequence>
<proteinExistence type="predicted"/>
<feature type="compositionally biased region" description="Low complexity" evidence="1">
    <location>
        <begin position="411"/>
        <end position="423"/>
    </location>
</feature>
<evidence type="ECO:0000313" key="2">
    <source>
        <dbReference type="EMBL" id="KAB5589459.1"/>
    </source>
</evidence>
<comment type="caution">
    <text evidence="2">The sequence shown here is derived from an EMBL/GenBank/DDBJ whole genome shotgun (WGS) entry which is preliminary data.</text>
</comment>
<evidence type="ECO:0000256" key="1">
    <source>
        <dbReference type="SAM" id="MobiDB-lite"/>
    </source>
</evidence>
<dbReference type="PANTHER" id="PTHR21974:SF2">
    <property type="entry name" value="RE15880P"/>
    <property type="match status" value="1"/>
</dbReference>
<name>A0A5N5QCX9_9AGAM</name>
<dbReference type="AlphaFoldDB" id="A0A5N5QCX9"/>
<feature type="region of interest" description="Disordered" evidence="1">
    <location>
        <begin position="405"/>
        <end position="491"/>
    </location>
</feature>
<accession>A0A5N5QCX9</accession>
<dbReference type="OrthoDB" id="2562743at2759"/>
<reference evidence="2 3" key="1">
    <citation type="journal article" date="2019" name="Fungal Biol. Biotechnol.">
        <title>Draft genome sequence of fastidious pathogen Ceratobasidium theobromae, which causes vascular-streak dieback in Theobroma cacao.</title>
        <authorList>
            <person name="Ali S.S."/>
            <person name="Asman A."/>
            <person name="Shao J."/>
            <person name="Firmansyah A.P."/>
            <person name="Susilo A.W."/>
            <person name="Rosmana A."/>
            <person name="McMahon P."/>
            <person name="Junaid M."/>
            <person name="Guest D."/>
            <person name="Kheng T.Y."/>
            <person name="Meinhardt L.W."/>
            <person name="Bailey B.A."/>
        </authorList>
    </citation>
    <scope>NUCLEOTIDE SEQUENCE [LARGE SCALE GENOMIC DNA]</scope>
    <source>
        <strain evidence="2 3">CT2</strain>
    </source>
</reference>
<feature type="region of interest" description="Disordered" evidence="1">
    <location>
        <begin position="515"/>
        <end position="547"/>
    </location>
</feature>
<evidence type="ECO:0000313" key="3">
    <source>
        <dbReference type="Proteomes" id="UP000383932"/>
    </source>
</evidence>
<protein>
    <submittedName>
        <fullName evidence="2">Uncharacterized protein</fullName>
    </submittedName>
</protein>
<dbReference type="PANTHER" id="PTHR21974">
    <property type="entry name" value="RE15880P"/>
    <property type="match status" value="1"/>
</dbReference>
<feature type="compositionally biased region" description="Low complexity" evidence="1">
    <location>
        <begin position="471"/>
        <end position="485"/>
    </location>
</feature>